<dbReference type="GO" id="GO:0016020">
    <property type="term" value="C:membrane"/>
    <property type="evidence" value="ECO:0007669"/>
    <property type="project" value="TreeGrafter"/>
</dbReference>
<dbReference type="PANTHER" id="PTHR43798">
    <property type="entry name" value="MONOACYLGLYCEROL LIPASE"/>
    <property type="match status" value="1"/>
</dbReference>
<dbReference type="KEGG" id="mrob:HH214_02830"/>
<dbReference type="InterPro" id="IPR029058">
    <property type="entry name" value="AB_hydrolase_fold"/>
</dbReference>
<evidence type="ECO:0000313" key="3">
    <source>
        <dbReference type="Proteomes" id="UP000503278"/>
    </source>
</evidence>
<dbReference type="Gene3D" id="3.40.50.1820">
    <property type="entry name" value="alpha/beta hydrolase"/>
    <property type="match status" value="1"/>
</dbReference>
<dbReference type="GO" id="GO:0016787">
    <property type="term" value="F:hydrolase activity"/>
    <property type="evidence" value="ECO:0007669"/>
    <property type="project" value="UniProtKB-KW"/>
</dbReference>
<evidence type="ECO:0000313" key="2">
    <source>
        <dbReference type="EMBL" id="QJD94888.1"/>
    </source>
</evidence>
<evidence type="ECO:0000259" key="1">
    <source>
        <dbReference type="Pfam" id="PF00561"/>
    </source>
</evidence>
<keyword evidence="3" id="KW-1185">Reference proteome</keyword>
<proteinExistence type="predicted"/>
<dbReference type="Proteomes" id="UP000503278">
    <property type="component" value="Chromosome"/>
</dbReference>
<keyword evidence="2" id="KW-0378">Hydrolase</keyword>
<accession>A0A7L5DXD4</accession>
<dbReference type="EMBL" id="CP051682">
    <property type="protein sequence ID" value="QJD94888.1"/>
    <property type="molecule type" value="Genomic_DNA"/>
</dbReference>
<dbReference type="SUPFAM" id="SSF53474">
    <property type="entry name" value="alpha/beta-Hydrolases"/>
    <property type="match status" value="1"/>
</dbReference>
<dbReference type="InterPro" id="IPR000073">
    <property type="entry name" value="AB_hydrolase_1"/>
</dbReference>
<reference evidence="2 3" key="1">
    <citation type="submission" date="2020-04" db="EMBL/GenBank/DDBJ databases">
        <title>Genome sequencing of novel species.</title>
        <authorList>
            <person name="Heo J."/>
            <person name="Kim S.-J."/>
            <person name="Kim J.-S."/>
            <person name="Hong S.-B."/>
            <person name="Kwon S.-W."/>
        </authorList>
    </citation>
    <scope>NUCLEOTIDE SEQUENCE [LARGE SCALE GENOMIC DNA]</scope>
    <source>
        <strain evidence="2 3">F39-2</strain>
    </source>
</reference>
<dbReference type="AlphaFoldDB" id="A0A7L5DXD4"/>
<feature type="domain" description="AB hydrolase-1" evidence="1">
    <location>
        <begin position="73"/>
        <end position="318"/>
    </location>
</feature>
<organism evidence="2 3">
    <name type="scientific">Mucilaginibacter robiniae</name>
    <dbReference type="NCBI Taxonomy" id="2728022"/>
    <lineage>
        <taxon>Bacteria</taxon>
        <taxon>Pseudomonadati</taxon>
        <taxon>Bacteroidota</taxon>
        <taxon>Sphingobacteriia</taxon>
        <taxon>Sphingobacteriales</taxon>
        <taxon>Sphingobacteriaceae</taxon>
        <taxon>Mucilaginibacter</taxon>
    </lineage>
</organism>
<gene>
    <name evidence="2" type="ORF">HH214_02830</name>
</gene>
<dbReference type="PANTHER" id="PTHR43798:SF33">
    <property type="entry name" value="HYDROLASE, PUTATIVE (AFU_ORTHOLOGUE AFUA_2G14860)-RELATED"/>
    <property type="match status" value="1"/>
</dbReference>
<sequence length="337" mass="38379">MKHGLEQKHLYKTAKYLAVGTMLLAGRYVISRLVSRRWGKKLHWASPENSIDVTCPSGNVWYAEFDGTANKQTIVFIHGINANHRQWYYQREHFRNTYRLLFLDMPMHTGKNLSSQLSISILAADLNSVFSQLNIQHAIIYGHSMGGMVLLQYAAQFTSNTNMQAMILQGASYTNPIRTNPFAFLLKPLQQSILIPLFSFIKSNAWFFNLLSYVNLWNGISCLVYRFILFSGNQTANQLLYASAMAPTNDSAAAVESVLQLMRYDVTEQLPHLQWPALIISGIHDRFITVQCNRYLHQQLPQAQLKLINAGHQGMIENHAEVNALTETFIRQVLAVQ</sequence>
<dbReference type="Pfam" id="PF00561">
    <property type="entry name" value="Abhydrolase_1"/>
    <property type="match status" value="1"/>
</dbReference>
<dbReference type="RefSeq" id="WP_169605905.1">
    <property type="nucleotide sequence ID" value="NZ_CP051682.1"/>
</dbReference>
<protein>
    <submittedName>
        <fullName evidence="2">Alpha/beta hydrolase</fullName>
    </submittedName>
</protein>
<name>A0A7L5DXD4_9SPHI</name>
<dbReference type="InterPro" id="IPR050266">
    <property type="entry name" value="AB_hydrolase_sf"/>
</dbReference>